<evidence type="ECO:0000313" key="4">
    <source>
        <dbReference type="Proteomes" id="UP001162480"/>
    </source>
</evidence>
<name>A0AA36BP52_OCTVU</name>
<proteinExistence type="predicted"/>
<keyword evidence="1" id="KW-1133">Transmembrane helix</keyword>
<evidence type="ECO:0000313" key="3">
    <source>
        <dbReference type="EMBL" id="CAI9737698.1"/>
    </source>
</evidence>
<keyword evidence="1" id="KW-0472">Membrane</keyword>
<dbReference type="Pfam" id="PF00144">
    <property type="entry name" value="Beta-lactamase"/>
    <property type="match status" value="1"/>
</dbReference>
<sequence length="618" mass="70133">MDVTSDYRGESKLNLKCAKIQTSPKRLKTYFLLREVDVLKFIKNKSCWGFQQLTEEESTKLERFVALSVQCSGAHAASVSLIRNSTVLYRNGYGHGSPPIDKNTTFCIGGLTKLFTAVLLSKLIDARNSSINFDTPIQQILGDDFLLSDKYRSKHVTLRDILNQKTGISNMEAISQMNSIKTEDMMGRLMYAPETFKFREKIYKSNPLFLIVQKIIEILGGKSYEKLLKEHILEPLGMTGTTFLHTLHSGRRNLAMPTMNKKGERYTVPVEAMRGFKLTKAANGICSNAHDMSTWINMHLMKGVSHETTRTNIRSEILNEINRTGINRINDAFNLVKNTFLNPAILVSLGRYGYGTKWESGLYRGLEMRTHSGSIPGYESMMSILPDQKVGVFLTMTGIGGSKATVIKSLFNMFVLDLLLGKPARIDYTNVCLMLDDLVAHLERQSYQSRPNFKPRIWKGENDQKDFRKDIYASVYKNRMFGDVTVSYNRTTDKLFLTYGKTGLFELNRTSTKDMFLLQALKGLPYYISNADGYQGVLYGYLYFNRTSSNNSTAQDIISVTIPDFDPQVHPTFRKTLKPINMLERYGPNYLNSYKAMKGHFILLLVCVLISIALINPS</sequence>
<dbReference type="AlphaFoldDB" id="A0AA36BP52"/>
<dbReference type="EMBL" id="OX597833">
    <property type="protein sequence ID" value="CAI9737698.1"/>
    <property type="molecule type" value="Genomic_DNA"/>
</dbReference>
<dbReference type="Proteomes" id="UP001162480">
    <property type="component" value="Chromosome 20"/>
</dbReference>
<keyword evidence="1" id="KW-0812">Transmembrane</keyword>
<dbReference type="PANTHER" id="PTHR46825">
    <property type="entry name" value="D-ALANYL-D-ALANINE-CARBOXYPEPTIDASE/ENDOPEPTIDASE AMPH"/>
    <property type="match status" value="1"/>
</dbReference>
<gene>
    <name evidence="3" type="ORF">OCTVUL_1B019352</name>
</gene>
<accession>A0AA36BP52</accession>
<feature type="domain" description="Beta-lactamase-related" evidence="2">
    <location>
        <begin position="73"/>
        <end position="398"/>
    </location>
</feature>
<evidence type="ECO:0000256" key="1">
    <source>
        <dbReference type="SAM" id="Phobius"/>
    </source>
</evidence>
<dbReference type="SUPFAM" id="SSF56601">
    <property type="entry name" value="beta-lactamase/transpeptidase-like"/>
    <property type="match status" value="1"/>
</dbReference>
<organism evidence="3 4">
    <name type="scientific">Octopus vulgaris</name>
    <name type="common">Common octopus</name>
    <dbReference type="NCBI Taxonomy" id="6645"/>
    <lineage>
        <taxon>Eukaryota</taxon>
        <taxon>Metazoa</taxon>
        <taxon>Spiralia</taxon>
        <taxon>Lophotrochozoa</taxon>
        <taxon>Mollusca</taxon>
        <taxon>Cephalopoda</taxon>
        <taxon>Coleoidea</taxon>
        <taxon>Octopodiformes</taxon>
        <taxon>Octopoda</taxon>
        <taxon>Incirrata</taxon>
        <taxon>Octopodidae</taxon>
        <taxon>Octopus</taxon>
    </lineage>
</organism>
<dbReference type="InterPro" id="IPR001466">
    <property type="entry name" value="Beta-lactam-related"/>
</dbReference>
<dbReference type="InterPro" id="IPR012338">
    <property type="entry name" value="Beta-lactam/transpept-like"/>
</dbReference>
<evidence type="ECO:0000259" key="2">
    <source>
        <dbReference type="Pfam" id="PF00144"/>
    </source>
</evidence>
<dbReference type="PANTHER" id="PTHR46825:SF15">
    <property type="entry name" value="BETA-LACTAMASE-RELATED DOMAIN-CONTAINING PROTEIN"/>
    <property type="match status" value="1"/>
</dbReference>
<reference evidence="3" key="1">
    <citation type="submission" date="2023-08" db="EMBL/GenBank/DDBJ databases">
        <authorList>
            <person name="Alioto T."/>
            <person name="Alioto T."/>
            <person name="Gomez Garrido J."/>
        </authorList>
    </citation>
    <scope>NUCLEOTIDE SEQUENCE</scope>
</reference>
<feature type="transmembrane region" description="Helical" evidence="1">
    <location>
        <begin position="599"/>
        <end position="616"/>
    </location>
</feature>
<dbReference type="Gene3D" id="3.40.710.10">
    <property type="entry name" value="DD-peptidase/beta-lactamase superfamily"/>
    <property type="match status" value="1"/>
</dbReference>
<dbReference type="InterPro" id="IPR050491">
    <property type="entry name" value="AmpC-like"/>
</dbReference>
<protein>
    <recommendedName>
        <fullName evidence="2">Beta-lactamase-related domain-containing protein</fullName>
    </recommendedName>
</protein>
<keyword evidence="4" id="KW-1185">Reference proteome</keyword>